<dbReference type="PANTHER" id="PTHR22599">
    <property type="entry name" value="MPS ONE BINDER KINASE ACTIVATOR-LIKE MOB"/>
    <property type="match status" value="1"/>
</dbReference>
<dbReference type="SUPFAM" id="SSF101152">
    <property type="entry name" value="Mob1/phocein"/>
    <property type="match status" value="1"/>
</dbReference>
<dbReference type="AlphaFoldDB" id="A0A6S8CUL2"/>
<reference evidence="3" key="1">
    <citation type="submission" date="2021-01" db="EMBL/GenBank/DDBJ databases">
        <authorList>
            <person name="Corre E."/>
            <person name="Pelletier E."/>
            <person name="Niang G."/>
            <person name="Scheremetjew M."/>
            <person name="Finn R."/>
            <person name="Kale V."/>
            <person name="Holt S."/>
            <person name="Cochrane G."/>
            <person name="Meng A."/>
            <person name="Brown T."/>
            <person name="Cohen L."/>
        </authorList>
    </citation>
    <scope>NUCLEOTIDE SEQUENCE</scope>
    <source>
        <strain evidence="3">GSBS06</strain>
    </source>
</reference>
<sequence length="233" mass="27350">MSQKKKKQSSNAREFSTLVQRRGTRNMKHKKLSSLSQRTWHVLGSDNLKEAIKCPPAEDMNEWIAANTFDFLNEVNILWGNCIDPEAHNRYLEPGSGFPKGVTYRWSNDQDNLTAPEYVEIALIWVDDQCSNQDIFPDTEKEEVKYPEDFVDNYVKEIFKKLFRVFCIFYWSYKDDMGENVAHLNTCFRHFIYFALHHGLLPDEKELQPIEKIVTRLKSDFARKSVLPSKNDT</sequence>
<protein>
    <recommendedName>
        <fullName evidence="4">Mob1/phocein family protein</fullName>
    </recommendedName>
</protein>
<dbReference type="EMBL" id="HBIN01013146">
    <property type="protein sequence ID" value="CAE0439745.1"/>
    <property type="molecule type" value="Transcribed_RNA"/>
</dbReference>
<accession>A0A6S8CUL2</accession>
<organism evidence="3">
    <name type="scientific">Aplanochytrium stocchinoi</name>
    <dbReference type="NCBI Taxonomy" id="215587"/>
    <lineage>
        <taxon>Eukaryota</taxon>
        <taxon>Sar</taxon>
        <taxon>Stramenopiles</taxon>
        <taxon>Bigyra</taxon>
        <taxon>Labyrinthulomycetes</taxon>
        <taxon>Thraustochytrida</taxon>
        <taxon>Thraustochytriidae</taxon>
        <taxon>Aplanochytrium</taxon>
    </lineage>
</organism>
<evidence type="ECO:0000313" key="3">
    <source>
        <dbReference type="EMBL" id="CAE0439746.1"/>
    </source>
</evidence>
<dbReference type="InterPro" id="IPR036703">
    <property type="entry name" value="MOB_kinase_act_sf"/>
</dbReference>
<proteinExistence type="predicted"/>
<feature type="region of interest" description="Disordered" evidence="1">
    <location>
        <begin position="1"/>
        <end position="30"/>
    </location>
</feature>
<dbReference type="Pfam" id="PF03637">
    <property type="entry name" value="Mob1_phocein"/>
    <property type="match status" value="1"/>
</dbReference>
<dbReference type="SMART" id="SM01388">
    <property type="entry name" value="Mob1_phocein"/>
    <property type="match status" value="1"/>
</dbReference>
<dbReference type="InterPro" id="IPR005301">
    <property type="entry name" value="MOB_kinase_act_fam"/>
</dbReference>
<evidence type="ECO:0000256" key="1">
    <source>
        <dbReference type="SAM" id="MobiDB-lite"/>
    </source>
</evidence>
<feature type="compositionally biased region" description="Polar residues" evidence="1">
    <location>
        <begin position="9"/>
        <end position="19"/>
    </location>
</feature>
<gene>
    <name evidence="2" type="ORF">ASTO00021_LOCUS9920</name>
    <name evidence="3" type="ORF">ASTO00021_LOCUS9921</name>
</gene>
<dbReference type="Gene3D" id="1.20.140.30">
    <property type="entry name" value="MOB kinase activator"/>
    <property type="match status" value="1"/>
</dbReference>
<dbReference type="EMBL" id="HBIN01013147">
    <property type="protein sequence ID" value="CAE0439746.1"/>
    <property type="molecule type" value="Transcribed_RNA"/>
</dbReference>
<evidence type="ECO:0000313" key="2">
    <source>
        <dbReference type="EMBL" id="CAE0439745.1"/>
    </source>
</evidence>
<evidence type="ECO:0008006" key="4">
    <source>
        <dbReference type="Google" id="ProtNLM"/>
    </source>
</evidence>
<name>A0A6S8CUL2_9STRA</name>